<comment type="subunit">
    <text evidence="6">Homodimer.</text>
</comment>
<name>A0A380KZQ9_9STRE</name>
<feature type="binding site" evidence="6">
    <location>
        <begin position="190"/>
        <end position="194"/>
    </location>
    <ligand>
        <name>ATP</name>
        <dbReference type="ChEBI" id="CHEBI:30616"/>
    </ligand>
</feature>
<dbReference type="STRING" id="1123307.GCA_000380065_00823"/>
<dbReference type="Pfam" id="PF00871">
    <property type="entry name" value="Acetate_kinase"/>
    <property type="match status" value="1"/>
</dbReference>
<dbReference type="NCBIfam" id="TIGR00016">
    <property type="entry name" value="ackA"/>
    <property type="match status" value="1"/>
</dbReference>
<keyword evidence="4 6" id="KW-0418">Kinase</keyword>
<accession>A0A380KZQ9</accession>
<evidence type="ECO:0000256" key="6">
    <source>
        <dbReference type="HAMAP-Rule" id="MF_00020"/>
    </source>
</evidence>
<reference evidence="8" key="1">
    <citation type="submission" date="2018-06" db="EMBL/GenBank/DDBJ databases">
        <authorList>
            <consortium name="Pathogen Informatics"/>
            <person name="Doyle S."/>
        </authorList>
    </citation>
    <scope>NUCLEOTIDE SEQUENCE [LARGE SCALE GENOMIC DNA]</scope>
    <source>
        <strain evidence="8">NCTC13765</strain>
    </source>
</reference>
<feature type="binding site" evidence="6">
    <location>
        <begin position="265"/>
        <end position="267"/>
    </location>
    <ligand>
        <name>ATP</name>
        <dbReference type="ChEBI" id="CHEBI:30616"/>
    </ligand>
</feature>
<feature type="active site" description="Proton donor/acceptor" evidence="6">
    <location>
        <position position="133"/>
    </location>
</feature>
<dbReference type="UniPathway" id="UPA00340">
    <property type="reaction ID" value="UER00458"/>
</dbReference>
<dbReference type="InterPro" id="IPR043129">
    <property type="entry name" value="ATPase_NBD"/>
</dbReference>
<dbReference type="PIRSF" id="PIRSF000722">
    <property type="entry name" value="Acetate_prop_kin"/>
    <property type="match status" value="1"/>
</dbReference>
<evidence type="ECO:0000256" key="5">
    <source>
        <dbReference type="ARBA" id="ARBA00022840"/>
    </source>
</evidence>
<evidence type="ECO:0000256" key="3">
    <source>
        <dbReference type="ARBA" id="ARBA00022741"/>
    </source>
</evidence>
<comment type="function">
    <text evidence="6">Catalyzes the formation of acetyl phosphate from acetate and ATP. Can also catalyze the reverse reaction.</text>
</comment>
<comment type="subcellular location">
    <subcellularLocation>
        <location evidence="6">Cytoplasm</location>
    </subcellularLocation>
</comment>
<dbReference type="InterPro" id="IPR000890">
    <property type="entry name" value="Aliphatic_acid_kin_short-chain"/>
</dbReference>
<keyword evidence="6" id="KW-0460">Magnesium</keyword>
<feature type="binding site" evidence="6">
    <location>
        <position position="76"/>
    </location>
    <ligand>
        <name>substrate</name>
    </ligand>
</feature>
<feature type="site" description="Transition state stabilizer" evidence="6">
    <location>
        <position position="165"/>
    </location>
</feature>
<evidence type="ECO:0000256" key="4">
    <source>
        <dbReference type="ARBA" id="ARBA00022777"/>
    </source>
</evidence>
<dbReference type="InterPro" id="IPR023865">
    <property type="entry name" value="Aliphatic_acid_kinase_CS"/>
</dbReference>
<feature type="binding site" evidence="6">
    <location>
        <position position="364"/>
    </location>
    <ligand>
        <name>Mg(2+)</name>
        <dbReference type="ChEBI" id="CHEBI:18420"/>
    </ligand>
</feature>
<dbReference type="PRINTS" id="PR00471">
    <property type="entry name" value="ACETATEKNASE"/>
</dbReference>
<organism evidence="8 9">
    <name type="scientific">Streptococcus massiliensis</name>
    <dbReference type="NCBI Taxonomy" id="313439"/>
    <lineage>
        <taxon>Bacteria</taxon>
        <taxon>Bacillati</taxon>
        <taxon>Bacillota</taxon>
        <taxon>Bacilli</taxon>
        <taxon>Lactobacillales</taxon>
        <taxon>Streptococcaceae</taxon>
        <taxon>Streptococcus</taxon>
    </lineage>
</organism>
<evidence type="ECO:0000256" key="1">
    <source>
        <dbReference type="ARBA" id="ARBA00008748"/>
    </source>
</evidence>
<comment type="similarity">
    <text evidence="1 6 7">Belongs to the acetokinase family.</text>
</comment>
<keyword evidence="5 6" id="KW-0067">ATP-binding</keyword>
<dbReference type="SUPFAM" id="SSF53067">
    <property type="entry name" value="Actin-like ATPase domain"/>
    <property type="match status" value="2"/>
</dbReference>
<proteinExistence type="inferred from homology"/>
<comment type="pathway">
    <text evidence="6">Metabolic intermediate biosynthesis; acetyl-CoA biosynthesis; acetyl-CoA from acetate: step 1/2.</text>
</comment>
<comment type="caution">
    <text evidence="6">Lacks conserved residue(s) required for the propagation of feature annotation.</text>
</comment>
<dbReference type="GO" id="GO:0006085">
    <property type="term" value="P:acetyl-CoA biosynthetic process"/>
    <property type="evidence" value="ECO:0007669"/>
    <property type="project" value="UniProtKB-UniRule"/>
</dbReference>
<dbReference type="GO" id="GO:0000287">
    <property type="term" value="F:magnesium ion binding"/>
    <property type="evidence" value="ECO:0007669"/>
    <property type="project" value="UniProtKB-UniRule"/>
</dbReference>
<dbReference type="GO" id="GO:0005524">
    <property type="term" value="F:ATP binding"/>
    <property type="evidence" value="ECO:0007669"/>
    <property type="project" value="UniProtKB-KW"/>
</dbReference>
<keyword evidence="3 6" id="KW-0547">Nucleotide-binding</keyword>
<dbReference type="PANTHER" id="PTHR21060">
    <property type="entry name" value="ACETATE KINASE"/>
    <property type="match status" value="1"/>
</dbReference>
<keyword evidence="9" id="KW-1185">Reference proteome</keyword>
<evidence type="ECO:0000256" key="2">
    <source>
        <dbReference type="ARBA" id="ARBA00022679"/>
    </source>
</evidence>
<sequence>MKFQIYDLETSKLLAKGIFERIGIDHPTLTISCQGKKVEQSSIIANHHEAVQELMQTLLDRGIILDLLEIVGVGHRVAHGGTIFTKPTVVTELVEAKIEELAELAPLHNPINLLGIRAFKSYLPQALEVAVFDTAFHQTMEEAYYTYPIPYEYREKYGIRRYGFHGISHQYISDYVTEHYGLPEKMICAHLGNGSSICAMKNGLSYTTSMGFTPTAGLMMGTRCGDIDPMIVSFLEKHENFSGNQIDQVINQKSGLRGISGFSSDMRDIELAATQGNSRAELALDIFANRVIELVGSYISSLNGLDVLVFTAGIGEHSATIRKKVCQRLTFLGLDIDDKKNQDHAEEISSSNSKIKVLVIPTNEEWLIAQAVKEKLEQLPVLA</sequence>
<dbReference type="PROSITE" id="PS01076">
    <property type="entry name" value="ACETATE_KINASE_2"/>
    <property type="match status" value="1"/>
</dbReference>
<dbReference type="CDD" id="cd24010">
    <property type="entry name" value="ASKHA_NBD_AcK_PK"/>
    <property type="match status" value="1"/>
</dbReference>
<evidence type="ECO:0000313" key="8">
    <source>
        <dbReference type="EMBL" id="SUN77249.1"/>
    </source>
</evidence>
<keyword evidence="6" id="KW-0479">Metal-binding</keyword>
<dbReference type="EMBL" id="UHFR01000005">
    <property type="protein sequence ID" value="SUN77249.1"/>
    <property type="molecule type" value="Genomic_DNA"/>
</dbReference>
<feature type="binding site" evidence="6">
    <location>
        <begin position="313"/>
        <end position="317"/>
    </location>
    <ligand>
        <name>ATP</name>
        <dbReference type="ChEBI" id="CHEBI:30616"/>
    </ligand>
</feature>
<dbReference type="InterPro" id="IPR004372">
    <property type="entry name" value="Ac/propionate_kinase"/>
</dbReference>
<keyword evidence="2 6" id="KW-0808">Transferase</keyword>
<gene>
    <name evidence="8" type="primary">ackA_2</name>
    <name evidence="6" type="synonym">ackA</name>
    <name evidence="8" type="ORF">NCTC13765_01766</name>
</gene>
<evidence type="ECO:0000313" key="9">
    <source>
        <dbReference type="Proteomes" id="UP000254634"/>
    </source>
</evidence>
<dbReference type="EC" id="2.7.2.1" evidence="6"/>
<comment type="catalytic activity">
    <reaction evidence="6">
        <text>acetate + ATP = acetyl phosphate + ADP</text>
        <dbReference type="Rhea" id="RHEA:11352"/>
        <dbReference type="ChEBI" id="CHEBI:22191"/>
        <dbReference type="ChEBI" id="CHEBI:30089"/>
        <dbReference type="ChEBI" id="CHEBI:30616"/>
        <dbReference type="ChEBI" id="CHEBI:456216"/>
        <dbReference type="EC" id="2.7.2.1"/>
    </reaction>
</comment>
<dbReference type="Proteomes" id="UP000254634">
    <property type="component" value="Unassembled WGS sequence"/>
</dbReference>
<comment type="cofactor">
    <cofactor evidence="6">
        <name>Mg(2+)</name>
        <dbReference type="ChEBI" id="CHEBI:18420"/>
    </cofactor>
    <cofactor evidence="6">
        <name>Mn(2+)</name>
        <dbReference type="ChEBI" id="CHEBI:29035"/>
    </cofactor>
    <text evidence="6">Mg(2+). Can also accept Mn(2+).</text>
</comment>
<dbReference type="AlphaFoldDB" id="A0A380KZQ9"/>
<protein>
    <recommendedName>
        <fullName evidence="6">Acetate kinase</fullName>
        <ecNumber evidence="6">2.7.2.1</ecNumber>
    </recommendedName>
    <alternativeName>
        <fullName evidence="6">Acetokinase</fullName>
    </alternativeName>
</protein>
<feature type="binding site" evidence="6">
    <location>
        <position position="2"/>
    </location>
    <ligand>
        <name>ATP</name>
        <dbReference type="ChEBI" id="CHEBI:30616"/>
    </ligand>
</feature>
<dbReference type="GO" id="GO:0005737">
    <property type="term" value="C:cytoplasm"/>
    <property type="evidence" value="ECO:0007669"/>
    <property type="project" value="UniProtKB-SubCell"/>
</dbReference>
<dbReference type="HAMAP" id="MF_00020">
    <property type="entry name" value="Acetate_kinase"/>
    <property type="match status" value="1"/>
</dbReference>
<dbReference type="GO" id="GO:0008776">
    <property type="term" value="F:acetate kinase activity"/>
    <property type="evidence" value="ECO:0007669"/>
    <property type="project" value="UniProtKB-UniRule"/>
</dbReference>
<evidence type="ECO:0000256" key="7">
    <source>
        <dbReference type="RuleBase" id="RU003835"/>
    </source>
</evidence>
<dbReference type="GO" id="GO:0006083">
    <property type="term" value="P:acetate metabolic process"/>
    <property type="evidence" value="ECO:0007669"/>
    <property type="project" value="TreeGrafter"/>
</dbReference>
<dbReference type="PANTHER" id="PTHR21060:SF15">
    <property type="entry name" value="ACETATE KINASE-RELATED"/>
    <property type="match status" value="1"/>
</dbReference>
<keyword evidence="6" id="KW-0963">Cytoplasm</keyword>
<feature type="site" description="Transition state stabilizer" evidence="6">
    <location>
        <position position="223"/>
    </location>
</feature>
<dbReference type="Gene3D" id="3.30.420.40">
    <property type="match status" value="2"/>
</dbReference>